<dbReference type="Proteomes" id="UP000182257">
    <property type="component" value="Unassembled WGS sequence"/>
</dbReference>
<gene>
    <name evidence="2" type="ORF">SAMN05216462_0286</name>
</gene>
<reference evidence="2 3" key="1">
    <citation type="submission" date="2016-10" db="EMBL/GenBank/DDBJ databases">
        <authorList>
            <person name="de Groot N.N."/>
        </authorList>
    </citation>
    <scope>NUCLEOTIDE SEQUENCE [LARGE SCALE GENOMIC DNA]</scope>
    <source>
        <strain evidence="2 3">D31d</strain>
    </source>
</reference>
<dbReference type="AlphaFoldDB" id="A0A1H3XQH1"/>
<proteinExistence type="predicted"/>
<organism evidence="2 3">
    <name type="scientific">Xylanibacter ruminicola</name>
    <name type="common">Prevotella ruminicola</name>
    <dbReference type="NCBI Taxonomy" id="839"/>
    <lineage>
        <taxon>Bacteria</taxon>
        <taxon>Pseudomonadati</taxon>
        <taxon>Bacteroidota</taxon>
        <taxon>Bacteroidia</taxon>
        <taxon>Bacteroidales</taxon>
        <taxon>Prevotellaceae</taxon>
        <taxon>Xylanibacter</taxon>
    </lineage>
</organism>
<dbReference type="InterPro" id="IPR032295">
    <property type="entry name" value="DUF4842"/>
</dbReference>
<accession>A0A1H3XQH1</accession>
<dbReference type="PROSITE" id="PS51257">
    <property type="entry name" value="PROKAR_LIPOPROTEIN"/>
    <property type="match status" value="1"/>
</dbReference>
<sequence length="781" mass="84762">MRKSLSNVVTLLTTGLAMVSCIEKYSYEQEREEQALNNAEQTLGFAIPEGQDWVMTSKATATISIKGLNDNNCTLYVFSNSPQTEGYGSALATSEVTSTTTVINDILYPSHLEGVTLGLKQSNGNMTFKYVDIVDGQINATYDFSDASKARTRSITVNGDNYEAFNFPSNDELKAAFPTAIPANADEVADLETLYKGTTVQTQYGQTTMGDLYAIYANKIVEGYNLKITKKGNGTVELGGSYQNSGWDSAAGKEIARPYNVYVNVDGDLTIRRNGATHFKLYILKGNVTLESNYGEQAGSISVAAGATLNDQRNSVAANQGVKIYNRGTINATNSEKYDIGNFSTVYNEGKFNISSKMSYSPGDANTSYFINYGDDAELSAASMTLNSSCHFYNSGKVNITDDTFVTQSGIYWINNGHYTTGTMTLSAKNATFYNYCQLLVLGNAHMYDGELNLMNDSYTETNTADFDNFIVNMGGNAGFNVKNGSNWGAQGDGTFQGFRASGVNNYVRLGGNTTVAGHQYSLQTTGNITIAVNNIIDLGAGNSGVQPTVQFNEGKKEIAFSKLHATSDENSCGATWSSSTTVVTPPVTSQVWTYAFEDNTIYGDYDMNDVVLKVSEDPNNENQLIVKLVAAGCEFDNELYYDETPIMFKNKRDGGETNEVHAAFGVAKGTLVNTGEARSTSADIVETTITKPAGFSFQNAKFNIVPQGGNDKGNHIGIATSGAPCGIMIPTDWQYPEERERITKAYATSTHEFKTWATSADHSEAKDWYSFPSGKVMTKN</sequence>
<evidence type="ECO:0000313" key="3">
    <source>
        <dbReference type="Proteomes" id="UP000182257"/>
    </source>
</evidence>
<dbReference type="Pfam" id="PF16130">
    <property type="entry name" value="DUF4842"/>
    <property type="match status" value="1"/>
</dbReference>
<dbReference type="RefSeq" id="WP_081352809.1">
    <property type="nucleotide sequence ID" value="NZ_FNRF01000001.1"/>
</dbReference>
<protein>
    <submittedName>
        <fullName evidence="2">LruC domain-containing protein</fullName>
    </submittedName>
</protein>
<dbReference type="EMBL" id="FNRF01000001">
    <property type="protein sequence ID" value="SEA00768.1"/>
    <property type="molecule type" value="Genomic_DNA"/>
</dbReference>
<dbReference type="OrthoDB" id="1059805at2"/>
<evidence type="ECO:0000259" key="1">
    <source>
        <dbReference type="Pfam" id="PF16130"/>
    </source>
</evidence>
<name>A0A1H3XQH1_XYLRU</name>
<evidence type="ECO:0000313" key="2">
    <source>
        <dbReference type="EMBL" id="SEA00768.1"/>
    </source>
</evidence>
<feature type="domain" description="DUF4842" evidence="1">
    <location>
        <begin position="720"/>
        <end position="770"/>
    </location>
</feature>